<accession>A0A840Q7T0</accession>
<feature type="transmembrane region" description="Helical" evidence="26">
    <location>
        <begin position="251"/>
        <end position="276"/>
    </location>
</feature>
<dbReference type="PANTHER" id="PTHR23512">
    <property type="entry name" value="MAJOR FACILITATOR SUPERFAMILY DOMAIN-CONTAINING PROTEIN 1"/>
    <property type="match status" value="1"/>
</dbReference>
<dbReference type="InterPro" id="IPR036259">
    <property type="entry name" value="MFS_trans_sf"/>
</dbReference>
<feature type="transmembrane region" description="Helical" evidence="26">
    <location>
        <begin position="75"/>
        <end position="96"/>
    </location>
</feature>
<evidence type="ECO:0000256" key="7">
    <source>
        <dbReference type="ARBA" id="ARBA00023136"/>
    </source>
</evidence>
<comment type="catalytic activity">
    <reaction evidence="12">
        <text>L-alpha-aminoacyl-L-histidine(out) = L-alpha-aminoacyl-L-histidine(in)</text>
        <dbReference type="Rhea" id="RHEA:79375"/>
        <dbReference type="ChEBI" id="CHEBI:229967"/>
    </reaction>
</comment>
<evidence type="ECO:0000313" key="28">
    <source>
        <dbReference type="EMBL" id="MBB5156764.1"/>
    </source>
</evidence>
<feature type="transmembrane region" description="Helical" evidence="26">
    <location>
        <begin position="134"/>
        <end position="158"/>
    </location>
</feature>
<comment type="similarity">
    <text evidence="3">Belongs to the major facilitator superfamily.</text>
</comment>
<evidence type="ECO:0000256" key="1">
    <source>
        <dbReference type="ARBA" id="ARBA00004155"/>
    </source>
</evidence>
<feature type="transmembrane region" description="Helical" evidence="26">
    <location>
        <begin position="310"/>
        <end position="334"/>
    </location>
</feature>
<dbReference type="RefSeq" id="WP_184727837.1">
    <property type="nucleotide sequence ID" value="NZ_JACHIW010000001.1"/>
</dbReference>
<comment type="catalytic activity">
    <reaction evidence="17">
        <text>L-lysyl-L-lysine(out) = L-lysyl-L-lysine(in)</text>
        <dbReference type="Rhea" id="RHEA:79403"/>
        <dbReference type="ChEBI" id="CHEBI:229956"/>
    </reaction>
</comment>
<feature type="transmembrane region" description="Helical" evidence="26">
    <location>
        <begin position="42"/>
        <end position="63"/>
    </location>
</feature>
<evidence type="ECO:0000256" key="15">
    <source>
        <dbReference type="ARBA" id="ARBA00044898"/>
    </source>
</evidence>
<keyword evidence="8" id="KW-0458">Lysosome</keyword>
<keyword evidence="29" id="KW-1185">Reference proteome</keyword>
<evidence type="ECO:0000256" key="21">
    <source>
        <dbReference type="ARBA" id="ARBA00044924"/>
    </source>
</evidence>
<comment type="catalytic activity">
    <reaction evidence="14">
        <text>L-alpha-aminoacyl-L-lysine(out) = L-alpha-aminoacyl-L-lysine(in)</text>
        <dbReference type="Rhea" id="RHEA:79383"/>
        <dbReference type="ChEBI" id="CHEBI:229966"/>
    </reaction>
</comment>
<dbReference type="SUPFAM" id="SSF103473">
    <property type="entry name" value="MFS general substrate transporter"/>
    <property type="match status" value="1"/>
</dbReference>
<protein>
    <recommendedName>
        <fullName evidence="22">Lysosomal dipeptide transporter MFSD1</fullName>
    </recommendedName>
    <alternativeName>
        <fullName evidence="23">Major facilitator superfamily domain-containing protein 1</fullName>
    </alternativeName>
</protein>
<dbReference type="EMBL" id="JACHIW010000001">
    <property type="protein sequence ID" value="MBB5156764.1"/>
    <property type="molecule type" value="Genomic_DNA"/>
</dbReference>
<comment type="catalytic activity">
    <reaction evidence="20">
        <text>L-alanyl-L-lysine(out) = L-alanyl-L-lysine(in)</text>
        <dbReference type="Rhea" id="RHEA:79415"/>
        <dbReference type="ChEBI" id="CHEBI:192470"/>
    </reaction>
</comment>
<evidence type="ECO:0000256" key="5">
    <source>
        <dbReference type="ARBA" id="ARBA00022692"/>
    </source>
</evidence>
<comment type="catalytic activity">
    <reaction evidence="16">
        <text>L-arginyl-L-alpha-amino acid(out) = L-arginyl-L-alpha-amino acid(in)</text>
        <dbReference type="Rhea" id="RHEA:79371"/>
        <dbReference type="ChEBI" id="CHEBI:84315"/>
    </reaction>
</comment>
<feature type="transmembrane region" description="Helical" evidence="26">
    <location>
        <begin position="102"/>
        <end position="122"/>
    </location>
</feature>
<dbReference type="PROSITE" id="PS50850">
    <property type="entry name" value="MFS"/>
    <property type="match status" value="1"/>
</dbReference>
<feature type="transmembrane region" description="Helical" evidence="26">
    <location>
        <begin position="381"/>
        <end position="401"/>
    </location>
</feature>
<evidence type="ECO:0000256" key="25">
    <source>
        <dbReference type="ARBA" id="ARBA00046376"/>
    </source>
</evidence>
<comment type="catalytic activity">
    <reaction evidence="13">
        <text>L-lysyl-L-alpha-amino acid(out) = L-lysyl-L-alpha-amino acid(in)</text>
        <dbReference type="Rhea" id="RHEA:79387"/>
        <dbReference type="ChEBI" id="CHEBI:229965"/>
    </reaction>
</comment>
<comment type="catalytic activity">
    <reaction evidence="19">
        <text>L-histidyl-L-alpha-amino acid(out) = L-histidyl-L-alpha-amino acid(in)</text>
        <dbReference type="Rhea" id="RHEA:79379"/>
        <dbReference type="ChEBI" id="CHEBI:229964"/>
    </reaction>
</comment>
<comment type="subcellular location">
    <subcellularLocation>
        <location evidence="2">Cell membrane</location>
        <topology evidence="2">Multi-pass membrane protein</topology>
    </subcellularLocation>
    <subcellularLocation>
        <location evidence="1">Lysosome membrane</location>
        <topology evidence="1">Multi-pass membrane protein</topology>
    </subcellularLocation>
</comment>
<comment type="catalytic activity">
    <reaction evidence="9">
        <text>L-lysyl-L-alanine(out) = L-lysyl-L-alanine(in)</text>
        <dbReference type="Rhea" id="RHEA:79399"/>
        <dbReference type="ChEBI" id="CHEBI:229954"/>
    </reaction>
</comment>
<evidence type="ECO:0000256" key="4">
    <source>
        <dbReference type="ARBA" id="ARBA00022448"/>
    </source>
</evidence>
<gene>
    <name evidence="28" type="ORF">BJ970_004298</name>
</gene>
<evidence type="ECO:0000256" key="22">
    <source>
        <dbReference type="ARBA" id="ARBA00044985"/>
    </source>
</evidence>
<dbReference type="GO" id="GO:0022857">
    <property type="term" value="F:transmembrane transporter activity"/>
    <property type="evidence" value="ECO:0007669"/>
    <property type="project" value="InterPro"/>
</dbReference>
<evidence type="ECO:0000256" key="8">
    <source>
        <dbReference type="ARBA" id="ARBA00023228"/>
    </source>
</evidence>
<reference evidence="28 29" key="1">
    <citation type="submission" date="2020-08" db="EMBL/GenBank/DDBJ databases">
        <title>Sequencing the genomes of 1000 actinobacteria strains.</title>
        <authorList>
            <person name="Klenk H.-P."/>
        </authorList>
    </citation>
    <scope>NUCLEOTIDE SEQUENCE [LARGE SCALE GENOMIC DNA]</scope>
    <source>
        <strain evidence="28 29">DSM 45584</strain>
    </source>
</reference>
<organism evidence="28 29">
    <name type="scientific">Saccharopolyspora phatthalungensis</name>
    <dbReference type="NCBI Taxonomy" id="664693"/>
    <lineage>
        <taxon>Bacteria</taxon>
        <taxon>Bacillati</taxon>
        <taxon>Actinomycetota</taxon>
        <taxon>Actinomycetes</taxon>
        <taxon>Pseudonocardiales</taxon>
        <taxon>Pseudonocardiaceae</taxon>
        <taxon>Saccharopolyspora</taxon>
    </lineage>
</organism>
<feature type="domain" description="Major facilitator superfamily (MFS) profile" evidence="27">
    <location>
        <begin position="13"/>
        <end position="407"/>
    </location>
</feature>
<feature type="transmembrane region" description="Helical" evidence="26">
    <location>
        <begin position="12"/>
        <end position="30"/>
    </location>
</feature>
<evidence type="ECO:0000313" key="29">
    <source>
        <dbReference type="Proteomes" id="UP000584374"/>
    </source>
</evidence>
<keyword evidence="5 26" id="KW-0812">Transmembrane</keyword>
<evidence type="ECO:0000256" key="24">
    <source>
        <dbReference type="ARBA" id="ARBA00045709"/>
    </source>
</evidence>
<dbReference type="GO" id="GO:0005886">
    <property type="term" value="C:plasma membrane"/>
    <property type="evidence" value="ECO:0007669"/>
    <property type="project" value="UniProtKB-SubCell"/>
</dbReference>
<comment type="function">
    <text evidence="24">Lysosomal dipeptide uniporter that selectively exports lysine, arginine or histidine-containing dipeptides with a net positive charge from the lysosome lumen into the cytosol. Could play a role in a specific type of protein O-glycosylation indirectly regulating macrophages migration and tissue invasion. Also essential for liver homeostasis.</text>
</comment>
<feature type="transmembrane region" description="Helical" evidence="26">
    <location>
        <begin position="164"/>
        <end position="187"/>
    </location>
</feature>
<comment type="catalytic activity">
    <reaction evidence="21">
        <text>L-lysyl-glycine(out) = L-lysyl-glycine(in)</text>
        <dbReference type="Rhea" id="RHEA:79407"/>
        <dbReference type="ChEBI" id="CHEBI:191202"/>
    </reaction>
</comment>
<dbReference type="InterPro" id="IPR052187">
    <property type="entry name" value="MFSD1"/>
</dbReference>
<evidence type="ECO:0000256" key="26">
    <source>
        <dbReference type="SAM" id="Phobius"/>
    </source>
</evidence>
<evidence type="ECO:0000256" key="3">
    <source>
        <dbReference type="ARBA" id="ARBA00008335"/>
    </source>
</evidence>
<dbReference type="PANTHER" id="PTHR23512:SF3">
    <property type="entry name" value="MAJOR FACILITATOR SUPERFAMILY DOMAIN-CONTAINING PROTEIN 1"/>
    <property type="match status" value="1"/>
</dbReference>
<keyword evidence="4" id="KW-0813">Transport</keyword>
<evidence type="ECO:0000256" key="11">
    <source>
        <dbReference type="ARBA" id="ARBA00044881"/>
    </source>
</evidence>
<evidence type="ECO:0000259" key="27">
    <source>
        <dbReference type="PROSITE" id="PS50850"/>
    </source>
</evidence>
<dbReference type="AlphaFoldDB" id="A0A840Q7T0"/>
<evidence type="ECO:0000256" key="2">
    <source>
        <dbReference type="ARBA" id="ARBA00004651"/>
    </source>
</evidence>
<feature type="transmembrane region" description="Helical" evidence="26">
    <location>
        <begin position="283"/>
        <end position="304"/>
    </location>
</feature>
<proteinExistence type="inferred from homology"/>
<comment type="catalytic activity">
    <reaction evidence="11">
        <text>L-alpha-aminoacyl-L-arginine(out) = L-alpha-aminoacyl-L-arginine(in)</text>
        <dbReference type="Rhea" id="RHEA:79367"/>
        <dbReference type="ChEBI" id="CHEBI:229968"/>
    </reaction>
</comment>
<evidence type="ECO:0000256" key="17">
    <source>
        <dbReference type="ARBA" id="ARBA00044900"/>
    </source>
</evidence>
<evidence type="ECO:0000256" key="23">
    <source>
        <dbReference type="ARBA" id="ARBA00045018"/>
    </source>
</evidence>
<evidence type="ECO:0000256" key="13">
    <source>
        <dbReference type="ARBA" id="ARBA00044891"/>
    </source>
</evidence>
<feature type="transmembrane region" description="Helical" evidence="26">
    <location>
        <begin position="218"/>
        <end position="239"/>
    </location>
</feature>
<dbReference type="GO" id="GO:0005765">
    <property type="term" value="C:lysosomal membrane"/>
    <property type="evidence" value="ECO:0007669"/>
    <property type="project" value="UniProtKB-SubCell"/>
</dbReference>
<evidence type="ECO:0000256" key="16">
    <source>
        <dbReference type="ARBA" id="ARBA00044899"/>
    </source>
</evidence>
<sequence>MAADRPESRAWWIWSAAVVAYLAAVFHRGSLGVAGTQALDRFGVGPAALSAFTVLQVGIYAGMQIPTGLLVDRFGARKVITAAVVLLGTGQVLFAVADSYPMGLLARAVLGMGDALMWVSILRLVATQFSARRYALVATMSSALGALGGVAATFPLALALQNMGWTATFLLVGALTLGYAAVTGTVVRDAPFGGARPRGGGAVFRQVRDAWSVPGTRLAFWTHFCTMFVSGALTLLWGFPYLVNGLGVPTATASVMLSLLIIGQVIGGPVVGALIGRRPECRMWIVLGYLLLNVLAWAVLLGWQGGHPPLAVIATAFFIFALGGPVSAVAFALVRDYNPLHQVGTATGVANAGGHTATALGVLLVGLVLDLTQGLPGGSDYRVAMLALVALLLFGTLRTVVWWRRARAAVFAAEARGEGVPVVLTRHRWDLKLSRQPVNA</sequence>
<name>A0A840Q7T0_9PSEU</name>
<evidence type="ECO:0000256" key="14">
    <source>
        <dbReference type="ARBA" id="ARBA00044893"/>
    </source>
</evidence>
<dbReference type="Pfam" id="PF07690">
    <property type="entry name" value="MFS_1"/>
    <property type="match status" value="1"/>
</dbReference>
<comment type="catalytic activity">
    <reaction evidence="18">
        <text>L-arginyl-glycine(out) = L-arginyl-glycine(in)</text>
        <dbReference type="Rhea" id="RHEA:79391"/>
        <dbReference type="ChEBI" id="CHEBI:229955"/>
    </reaction>
</comment>
<evidence type="ECO:0000256" key="9">
    <source>
        <dbReference type="ARBA" id="ARBA00044876"/>
    </source>
</evidence>
<evidence type="ECO:0000256" key="10">
    <source>
        <dbReference type="ARBA" id="ARBA00044878"/>
    </source>
</evidence>
<comment type="catalytic activity">
    <reaction evidence="15">
        <text>L-aspartyl-L-lysine(out) = L-aspartyl-L-lysine(in)</text>
        <dbReference type="Rhea" id="RHEA:79411"/>
        <dbReference type="ChEBI" id="CHEBI:229953"/>
    </reaction>
</comment>
<dbReference type="InterPro" id="IPR011701">
    <property type="entry name" value="MFS"/>
</dbReference>
<evidence type="ECO:0000256" key="18">
    <source>
        <dbReference type="ARBA" id="ARBA00044903"/>
    </source>
</evidence>
<keyword evidence="7 26" id="KW-0472">Membrane</keyword>
<dbReference type="CDD" id="cd06174">
    <property type="entry name" value="MFS"/>
    <property type="match status" value="1"/>
</dbReference>
<dbReference type="Gene3D" id="1.20.1250.20">
    <property type="entry name" value="MFS general substrate transporter like domains"/>
    <property type="match status" value="2"/>
</dbReference>
<evidence type="ECO:0000256" key="19">
    <source>
        <dbReference type="ARBA" id="ARBA00044912"/>
    </source>
</evidence>
<evidence type="ECO:0000256" key="6">
    <source>
        <dbReference type="ARBA" id="ARBA00022989"/>
    </source>
</evidence>
<keyword evidence="6 26" id="KW-1133">Transmembrane helix</keyword>
<evidence type="ECO:0000256" key="20">
    <source>
        <dbReference type="ARBA" id="ARBA00044919"/>
    </source>
</evidence>
<comment type="catalytic activity">
    <reaction evidence="10">
        <text>L-histidyl-glycine(out) = L-histidyl-glycine(in)</text>
        <dbReference type="Rhea" id="RHEA:79395"/>
        <dbReference type="ChEBI" id="CHEBI:229957"/>
    </reaction>
</comment>
<comment type="subunit">
    <text evidence="25">Homodimer. Interacts with lysosomal protein GLMP (via lumenal domain); the interaction starts while both proteins are still in the endoplasmic reticulum and is required for stabilization of MFSD1 in lysosomes but has no direct effect on its targeting to lysosomes or transporter activity.</text>
</comment>
<feature type="transmembrane region" description="Helical" evidence="26">
    <location>
        <begin position="346"/>
        <end position="369"/>
    </location>
</feature>
<comment type="caution">
    <text evidence="28">The sequence shown here is derived from an EMBL/GenBank/DDBJ whole genome shotgun (WGS) entry which is preliminary data.</text>
</comment>
<dbReference type="Proteomes" id="UP000584374">
    <property type="component" value="Unassembled WGS sequence"/>
</dbReference>
<evidence type="ECO:0000256" key="12">
    <source>
        <dbReference type="ARBA" id="ARBA00044884"/>
    </source>
</evidence>
<dbReference type="InterPro" id="IPR020846">
    <property type="entry name" value="MFS_dom"/>
</dbReference>